<reference evidence="3" key="1">
    <citation type="journal article" date="2021" name="Open Biol.">
        <title>Shared evolutionary footprints suggest mitochondrial oxidative damage underlies multiple complex I losses in fungi.</title>
        <authorList>
            <person name="Schikora-Tamarit M.A."/>
            <person name="Marcet-Houben M."/>
            <person name="Nosek J."/>
            <person name="Gabaldon T."/>
        </authorList>
    </citation>
    <scope>NUCLEOTIDE SEQUENCE</scope>
    <source>
        <strain evidence="3">CBS2887</strain>
    </source>
</reference>
<evidence type="ECO:0000313" key="3">
    <source>
        <dbReference type="EMBL" id="KAH3688611.1"/>
    </source>
</evidence>
<dbReference type="InterPro" id="IPR038175">
    <property type="entry name" value="CBM21_dom_sf"/>
</dbReference>
<dbReference type="OrthoDB" id="1881at2759"/>
<feature type="compositionally biased region" description="Low complexity" evidence="1">
    <location>
        <begin position="527"/>
        <end position="540"/>
    </location>
</feature>
<dbReference type="GO" id="GO:0008157">
    <property type="term" value="F:protein phosphatase 1 binding"/>
    <property type="evidence" value="ECO:0007669"/>
    <property type="project" value="TreeGrafter"/>
</dbReference>
<protein>
    <recommendedName>
        <fullName evidence="2">CBM21 domain-containing protein</fullName>
    </recommendedName>
</protein>
<name>A0A9P8TSM4_WICPI</name>
<dbReference type="PANTHER" id="PTHR12307">
    <property type="entry name" value="PROTEIN PHOSPHATASE 1 REGULATORY SUBUNIT"/>
    <property type="match status" value="1"/>
</dbReference>
<feature type="region of interest" description="Disordered" evidence="1">
    <location>
        <begin position="589"/>
        <end position="610"/>
    </location>
</feature>
<proteinExistence type="predicted"/>
<comment type="caution">
    <text evidence="3">The sequence shown here is derived from an EMBL/GenBank/DDBJ whole genome shotgun (WGS) entry which is preliminary data.</text>
</comment>
<dbReference type="InterPro" id="IPR005036">
    <property type="entry name" value="CBM21_dom"/>
</dbReference>
<dbReference type="GO" id="GO:2001069">
    <property type="term" value="F:glycogen binding"/>
    <property type="evidence" value="ECO:0007669"/>
    <property type="project" value="TreeGrafter"/>
</dbReference>
<feature type="region of interest" description="Disordered" evidence="1">
    <location>
        <begin position="36"/>
        <end position="68"/>
    </location>
</feature>
<feature type="region of interest" description="Disordered" evidence="1">
    <location>
        <begin position="504"/>
        <end position="547"/>
    </location>
</feature>
<dbReference type="Gene3D" id="2.60.40.2440">
    <property type="entry name" value="Carbohydrate binding type-21 domain"/>
    <property type="match status" value="1"/>
</dbReference>
<dbReference type="Proteomes" id="UP000774326">
    <property type="component" value="Unassembled WGS sequence"/>
</dbReference>
<evidence type="ECO:0000259" key="2">
    <source>
        <dbReference type="PROSITE" id="PS51159"/>
    </source>
</evidence>
<feature type="compositionally biased region" description="Low complexity" evidence="1">
    <location>
        <begin position="589"/>
        <end position="602"/>
    </location>
</feature>
<feature type="compositionally biased region" description="Polar residues" evidence="1">
    <location>
        <begin position="512"/>
        <end position="521"/>
    </location>
</feature>
<keyword evidence="4" id="KW-1185">Reference proteome</keyword>
<dbReference type="AlphaFoldDB" id="A0A9P8TSM4"/>
<dbReference type="PROSITE" id="PS51159">
    <property type="entry name" value="CBM21"/>
    <property type="match status" value="1"/>
</dbReference>
<feature type="compositionally biased region" description="Basic and acidic residues" evidence="1">
    <location>
        <begin position="119"/>
        <end position="130"/>
    </location>
</feature>
<evidence type="ECO:0000313" key="4">
    <source>
        <dbReference type="Proteomes" id="UP000774326"/>
    </source>
</evidence>
<organism evidence="3 4">
    <name type="scientific">Wickerhamomyces pijperi</name>
    <name type="common">Yeast</name>
    <name type="synonym">Pichia pijperi</name>
    <dbReference type="NCBI Taxonomy" id="599730"/>
    <lineage>
        <taxon>Eukaryota</taxon>
        <taxon>Fungi</taxon>
        <taxon>Dikarya</taxon>
        <taxon>Ascomycota</taxon>
        <taxon>Saccharomycotina</taxon>
        <taxon>Saccharomycetes</taxon>
        <taxon>Phaffomycetales</taxon>
        <taxon>Wickerhamomycetaceae</taxon>
        <taxon>Wickerhamomyces</taxon>
    </lineage>
</organism>
<dbReference type="EMBL" id="JAEUBG010000257">
    <property type="protein sequence ID" value="KAH3688611.1"/>
    <property type="molecule type" value="Genomic_DNA"/>
</dbReference>
<dbReference type="InterPro" id="IPR050782">
    <property type="entry name" value="PP1_regulatory_subunit_3"/>
</dbReference>
<dbReference type="PANTHER" id="PTHR12307:SF36">
    <property type="entry name" value="GLYCOGEN-BINDING SUBUNIT 76A"/>
    <property type="match status" value="1"/>
</dbReference>
<dbReference type="Pfam" id="PF03370">
    <property type="entry name" value="CBM_21"/>
    <property type="match status" value="1"/>
</dbReference>
<sequence>MVFVSPSTAIQTTILSHHKPHLSDIDSIHHNNVLPFTSPQTSLVDPKEHDNQDENTNPTVSLSETTTTIPTKLKTKESSDSLVHRRRNSNIVLDETQPQAEVFSLSFLTKRRPSSGSEENVRSLKEEANNKKPPPLVRKKSGELVKSSLKLNSLLGSGSKSMPATPCSYNKSVHFGQNVDVRYFNERDRPTAVSANTSPLLKPSSNGSSKASFDIHGFKRHLNRINHNSNFDDDDDKAYDSLEDDFELSANSDSDCEQGEDGYEDYEDSWEFKFINFEKTKYNEQFNKKAKVFLEKILIDGQGTSELIGFVAVKNLAYEKRVHLRYTLDNWKTIIEIEASFNNESIPRVLKRAGYDRFQFKIDLNRLRYLIKNKEDISLQFALRFNYDQEEVWDNNMDKNYALMLSRKTYKTFHRSNKTLTINDYFDDARLSGSFPSSSSSPSMDSGGIRFEEINDYFNNYQSTLRSPDTPFSLKANGSKAVVGDDDVSQLNFTDVAFEPYRESTPTTTTTSISRNHNYTTKKPEASSSKFMFSSQPSDSLNKSKPSINSKSYQELLETYCFYKSPNNSPMNSSGNALISSAPAVDNDISTPTPTNPSTISTFLTSSVNN</sequence>
<feature type="region of interest" description="Disordered" evidence="1">
    <location>
        <begin position="110"/>
        <end position="143"/>
    </location>
</feature>
<reference evidence="3" key="2">
    <citation type="submission" date="2021-01" db="EMBL/GenBank/DDBJ databases">
        <authorList>
            <person name="Schikora-Tamarit M.A."/>
        </authorList>
    </citation>
    <scope>NUCLEOTIDE SEQUENCE</scope>
    <source>
        <strain evidence="3">CBS2887</strain>
    </source>
</reference>
<feature type="domain" description="CBM21" evidence="2">
    <location>
        <begin position="284"/>
        <end position="404"/>
    </location>
</feature>
<evidence type="ECO:0000256" key="1">
    <source>
        <dbReference type="SAM" id="MobiDB-lite"/>
    </source>
</evidence>
<feature type="compositionally biased region" description="Low complexity" evidence="1">
    <location>
        <begin position="56"/>
        <end position="68"/>
    </location>
</feature>
<accession>A0A9P8TSM4</accession>
<dbReference type="GO" id="GO:0005979">
    <property type="term" value="P:regulation of glycogen biosynthetic process"/>
    <property type="evidence" value="ECO:0007669"/>
    <property type="project" value="TreeGrafter"/>
</dbReference>
<dbReference type="GO" id="GO:0000164">
    <property type="term" value="C:protein phosphatase type 1 complex"/>
    <property type="evidence" value="ECO:0007669"/>
    <property type="project" value="TreeGrafter"/>
</dbReference>
<gene>
    <name evidence="3" type="ORF">WICPIJ_000399</name>
</gene>